<dbReference type="Gene3D" id="1.20.930.20">
    <property type="entry name" value="Adaptor protein Cbl, N-terminal domain"/>
    <property type="match status" value="1"/>
</dbReference>
<dbReference type="SMART" id="SM00320">
    <property type="entry name" value="WD40"/>
    <property type="match status" value="2"/>
</dbReference>
<dbReference type="SUPFAM" id="SSF52540">
    <property type="entry name" value="P-loop containing nucleoside triphosphate hydrolases"/>
    <property type="match status" value="1"/>
</dbReference>
<feature type="repeat" description="WD" evidence="3">
    <location>
        <begin position="804"/>
        <end position="845"/>
    </location>
</feature>
<dbReference type="InterPro" id="IPR019775">
    <property type="entry name" value="WD40_repeat_CS"/>
</dbReference>
<sequence>MSHRVSRFLERAKLKVTSPRALSAGRNGWVVLKKVLDDIAEAADMCPPLKTVLKGVVAVMEHVDTINDVKDDFTTLASRIKGVQTILDKYQSPGDVPPVMRGCLEKLSKELEPIGKMIQSKIQCSIVKRTIKALKDVQDIQGTFGKLATLMEAFQLECMLDIHRIVYKIDTRQLLGKLNAVEGAGVNSQTGDACMQKTRVNLLKDVRIWSRTPDVARIFWLDGMAGTGKSAIARSVCHDLLEDDQLFHASFFCSRGIREDVARIIPTLATSLAHLNAPYGLALLELLQEMPDAAYSTVELQVKNLLEGPLRNAFGDKPPTLVFVVDALDECADPTATKDMVAALVSRSPHMPVKFFLTSRPERHIQMHFSSKFPHLHRILRLHDIEQHIVQSDINLYCHQRLQEIREAWQNADPPYEFPQQWPSGADVETLTNRAGTLFIYAFTALNHISKANPIGRLQELISVDSVAGRPLTKPLDDMYTLVLNNMLNADKCTETEIHQAKRVLAIGLVLRASLTVSALAQLMGISTQDLRVVLDGLCAVVYVPQQNNDGVVTTFHASFEDYLTSPGRAPEAFRIDLCDGHVALAAACTRIMNSDALHFNVSGCRSSYLPNTHQTFATIPASLVYSCLHWVHHLIRIPDPSSLLPLIYSLLRKKILFWIEVLSASANARLAMGLLHRVLTAENMRSQLQPEMIAFLRDAKDFIMLGYNAIEFSAPHIYLSVLPSLSPSSMIAESLWPQFRNLLKYNVTGIRRSRGPLLQMSGHTGMVFAVAFSPDGTRVVSGSEDATVRIWDARTGDLLMQPLEGHRGSIMAAAFSPDGMQIVSGSLDNTVRFWNAITGELADTGTPSLPALYLVVASAHLIPQDVELEPGTPPLQRCARDRDPSSAYGDTDRRRDTPLARPAPTIRLAIVDLRDASLPRGPFPIGSAHAQAPALVLVKLGAHDEELDLVDVFQGAPLPVVGTAAAQDGD</sequence>
<evidence type="ECO:0000256" key="1">
    <source>
        <dbReference type="ARBA" id="ARBA00022574"/>
    </source>
</evidence>
<dbReference type="PROSITE" id="PS50294">
    <property type="entry name" value="WD_REPEATS_REGION"/>
    <property type="match status" value="2"/>
</dbReference>
<dbReference type="InterPro" id="IPR059179">
    <property type="entry name" value="MLKL-like_MCAfunc"/>
</dbReference>
<reference evidence="6 7" key="1">
    <citation type="journal article" date="2012" name="Proc. Natl. Acad. Sci. U.S.A.">
        <title>Comparative genomics of Ceriporiopsis subvermispora and Phanerochaete chrysosporium provide insight into selective ligninolysis.</title>
        <authorList>
            <person name="Fernandez-Fueyo E."/>
            <person name="Ruiz-Duenas F.J."/>
            <person name="Ferreira P."/>
            <person name="Floudas D."/>
            <person name="Hibbett D.S."/>
            <person name="Canessa P."/>
            <person name="Larrondo L.F."/>
            <person name="James T.Y."/>
            <person name="Seelenfreund D."/>
            <person name="Lobos S."/>
            <person name="Polanco R."/>
            <person name="Tello M."/>
            <person name="Honda Y."/>
            <person name="Watanabe T."/>
            <person name="Watanabe T."/>
            <person name="Ryu J.S."/>
            <person name="Kubicek C.P."/>
            <person name="Schmoll M."/>
            <person name="Gaskell J."/>
            <person name="Hammel K.E."/>
            <person name="St John F.J."/>
            <person name="Vanden Wymelenberg A."/>
            <person name="Sabat G."/>
            <person name="Splinter BonDurant S."/>
            <person name="Syed K."/>
            <person name="Yadav J.S."/>
            <person name="Doddapaneni H."/>
            <person name="Subramanian V."/>
            <person name="Lavin J.L."/>
            <person name="Oguiza J.A."/>
            <person name="Perez G."/>
            <person name="Pisabarro A.G."/>
            <person name="Ramirez L."/>
            <person name="Santoyo F."/>
            <person name="Master E."/>
            <person name="Coutinho P.M."/>
            <person name="Henrissat B."/>
            <person name="Lombard V."/>
            <person name="Magnuson J.K."/>
            <person name="Kuees U."/>
            <person name="Hori C."/>
            <person name="Igarashi K."/>
            <person name="Samejima M."/>
            <person name="Held B.W."/>
            <person name="Barry K.W."/>
            <person name="LaButti K.M."/>
            <person name="Lapidus A."/>
            <person name="Lindquist E.A."/>
            <person name="Lucas S.M."/>
            <person name="Riley R."/>
            <person name="Salamov A.A."/>
            <person name="Hoffmeister D."/>
            <person name="Schwenk D."/>
            <person name="Hadar Y."/>
            <person name="Yarden O."/>
            <person name="de Vries R.P."/>
            <person name="Wiebenga A."/>
            <person name="Stenlid J."/>
            <person name="Eastwood D."/>
            <person name="Grigoriev I.V."/>
            <person name="Berka R.M."/>
            <person name="Blanchette R.A."/>
            <person name="Kersten P."/>
            <person name="Martinez A.T."/>
            <person name="Vicuna R."/>
            <person name="Cullen D."/>
        </authorList>
    </citation>
    <scope>NUCLEOTIDE SEQUENCE [LARGE SCALE GENOMIC DNA]</scope>
    <source>
        <strain evidence="6 7">B</strain>
    </source>
</reference>
<keyword evidence="2" id="KW-0677">Repeat</keyword>
<dbReference type="InterPro" id="IPR036537">
    <property type="entry name" value="Adaptor_Cbl_N_dom_sf"/>
</dbReference>
<accession>M2QHS4</accession>
<dbReference type="InterPro" id="IPR036322">
    <property type="entry name" value="WD40_repeat_dom_sf"/>
</dbReference>
<evidence type="ECO:0000313" key="6">
    <source>
        <dbReference type="EMBL" id="EMD31640.1"/>
    </source>
</evidence>
<dbReference type="OrthoDB" id="3027122at2759"/>
<organism evidence="6 7">
    <name type="scientific">Ceriporiopsis subvermispora (strain B)</name>
    <name type="common">White-rot fungus</name>
    <name type="synonym">Gelatoporia subvermispora</name>
    <dbReference type="NCBI Taxonomy" id="914234"/>
    <lineage>
        <taxon>Eukaryota</taxon>
        <taxon>Fungi</taxon>
        <taxon>Dikarya</taxon>
        <taxon>Basidiomycota</taxon>
        <taxon>Agaricomycotina</taxon>
        <taxon>Agaricomycetes</taxon>
        <taxon>Polyporales</taxon>
        <taxon>Gelatoporiaceae</taxon>
        <taxon>Gelatoporia</taxon>
    </lineage>
</organism>
<evidence type="ECO:0000313" key="7">
    <source>
        <dbReference type="Proteomes" id="UP000016930"/>
    </source>
</evidence>
<dbReference type="InterPro" id="IPR001680">
    <property type="entry name" value="WD40_rpt"/>
</dbReference>
<gene>
    <name evidence="6" type="ORF">CERSUDRAFT_100104</name>
</gene>
<dbReference type="STRING" id="914234.M2QHS4"/>
<dbReference type="InterPro" id="IPR027417">
    <property type="entry name" value="P-loop_NTPase"/>
</dbReference>
<evidence type="ECO:0000256" key="4">
    <source>
        <dbReference type="SAM" id="MobiDB-lite"/>
    </source>
</evidence>
<dbReference type="Gene3D" id="3.40.50.300">
    <property type="entry name" value="P-loop containing nucleotide triphosphate hydrolases"/>
    <property type="match status" value="1"/>
</dbReference>
<dbReference type="PANTHER" id="PTHR10039">
    <property type="entry name" value="AMELOGENIN"/>
    <property type="match status" value="1"/>
</dbReference>
<dbReference type="PROSITE" id="PS00678">
    <property type="entry name" value="WD_REPEATS_1"/>
    <property type="match status" value="1"/>
</dbReference>
<dbReference type="InterPro" id="IPR056884">
    <property type="entry name" value="NPHP3-like_N"/>
</dbReference>
<dbReference type="Pfam" id="PF24883">
    <property type="entry name" value="NPHP3_N"/>
    <property type="match status" value="1"/>
</dbReference>
<dbReference type="EMBL" id="KB445816">
    <property type="protein sequence ID" value="EMD31640.1"/>
    <property type="molecule type" value="Genomic_DNA"/>
</dbReference>
<dbReference type="HOGENOM" id="CLU_000288_6_0_1"/>
<dbReference type="InterPro" id="IPR015943">
    <property type="entry name" value="WD40/YVTN_repeat-like_dom_sf"/>
</dbReference>
<name>M2QHS4_CERS8</name>
<proteinExistence type="predicted"/>
<dbReference type="InterPro" id="IPR007111">
    <property type="entry name" value="NACHT_NTPase"/>
</dbReference>
<dbReference type="CDD" id="cd21037">
    <property type="entry name" value="MLKL_NTD"/>
    <property type="match status" value="1"/>
</dbReference>
<evidence type="ECO:0000256" key="2">
    <source>
        <dbReference type="ARBA" id="ARBA00022737"/>
    </source>
</evidence>
<dbReference type="GO" id="GO:0007166">
    <property type="term" value="P:cell surface receptor signaling pathway"/>
    <property type="evidence" value="ECO:0007669"/>
    <property type="project" value="InterPro"/>
</dbReference>
<evidence type="ECO:0000256" key="3">
    <source>
        <dbReference type="PROSITE-ProRule" id="PRU00221"/>
    </source>
</evidence>
<evidence type="ECO:0000259" key="5">
    <source>
        <dbReference type="PROSITE" id="PS50837"/>
    </source>
</evidence>
<feature type="repeat" description="WD" evidence="3">
    <location>
        <begin position="761"/>
        <end position="802"/>
    </location>
</feature>
<dbReference type="PROSITE" id="PS50082">
    <property type="entry name" value="WD_REPEATS_2"/>
    <property type="match status" value="2"/>
</dbReference>
<dbReference type="Gene3D" id="2.130.10.10">
    <property type="entry name" value="YVTN repeat-like/Quinoprotein amine dehydrogenase"/>
    <property type="match status" value="1"/>
</dbReference>
<dbReference type="SUPFAM" id="SSF50978">
    <property type="entry name" value="WD40 repeat-like"/>
    <property type="match status" value="1"/>
</dbReference>
<protein>
    <recommendedName>
        <fullName evidence="5">NACHT domain-containing protein</fullName>
    </recommendedName>
</protein>
<keyword evidence="7" id="KW-1185">Reference proteome</keyword>
<feature type="region of interest" description="Disordered" evidence="4">
    <location>
        <begin position="868"/>
        <end position="902"/>
    </location>
</feature>
<feature type="compositionally biased region" description="Basic and acidic residues" evidence="4">
    <location>
        <begin position="879"/>
        <end position="899"/>
    </location>
</feature>
<keyword evidence="1 3" id="KW-0853">WD repeat</keyword>
<dbReference type="Proteomes" id="UP000016930">
    <property type="component" value="Unassembled WGS sequence"/>
</dbReference>
<feature type="domain" description="NACHT" evidence="5">
    <location>
        <begin position="217"/>
        <end position="361"/>
    </location>
</feature>
<dbReference type="PROSITE" id="PS50837">
    <property type="entry name" value="NACHT"/>
    <property type="match status" value="1"/>
</dbReference>
<dbReference type="Pfam" id="PF00400">
    <property type="entry name" value="WD40"/>
    <property type="match status" value="2"/>
</dbReference>
<dbReference type="AlphaFoldDB" id="M2QHS4"/>